<evidence type="ECO:0000256" key="14">
    <source>
        <dbReference type="RuleBase" id="RU004349"/>
    </source>
</evidence>
<evidence type="ECO:0000256" key="2">
    <source>
        <dbReference type="ARBA" id="ARBA00005751"/>
    </source>
</evidence>
<feature type="transmembrane region" description="Helical" evidence="11">
    <location>
        <begin position="103"/>
        <end position="123"/>
    </location>
</feature>
<dbReference type="Proteomes" id="UP000037773">
    <property type="component" value="Unassembled WGS sequence"/>
</dbReference>
<feature type="transmembrane region" description="Helical" evidence="11">
    <location>
        <begin position="202"/>
        <end position="226"/>
    </location>
</feature>
<feature type="transmembrane region" description="Helical" evidence="11">
    <location>
        <begin position="177"/>
        <end position="196"/>
    </location>
</feature>
<evidence type="ECO:0000256" key="10">
    <source>
        <dbReference type="ARBA" id="ARBA00039733"/>
    </source>
</evidence>
<feature type="transmembrane region" description="Helical" evidence="11">
    <location>
        <begin position="389"/>
        <end position="407"/>
    </location>
</feature>
<dbReference type="PROSITE" id="PS00756">
    <property type="entry name" value="SECY_2"/>
    <property type="match status" value="1"/>
</dbReference>
<keyword evidence="5 11" id="KW-0812">Transmembrane</keyword>
<keyword evidence="16" id="KW-1185">Reference proteome</keyword>
<reference evidence="15 16" key="1">
    <citation type="submission" date="2015-07" db="EMBL/GenBank/DDBJ databases">
        <authorList>
            <person name="Noorani M."/>
        </authorList>
    </citation>
    <scope>NUCLEOTIDE SEQUENCE [LARGE SCALE GENOMIC DNA]</scope>
    <source>
        <strain evidence="15 16">NRRL B-24567</strain>
    </source>
</reference>
<evidence type="ECO:0000256" key="11">
    <source>
        <dbReference type="HAMAP-Rule" id="MF_01465"/>
    </source>
</evidence>
<evidence type="ECO:0000256" key="6">
    <source>
        <dbReference type="ARBA" id="ARBA00022927"/>
    </source>
</evidence>
<evidence type="ECO:0000256" key="7">
    <source>
        <dbReference type="ARBA" id="ARBA00022989"/>
    </source>
</evidence>
<dbReference type="InterPro" id="IPR030659">
    <property type="entry name" value="SecY_CS"/>
</dbReference>
<comment type="caution">
    <text evidence="11">Lacks conserved residue(s) required for the propagation of feature annotation.</text>
</comment>
<dbReference type="PATRIC" id="fig|36816.3.peg.4196"/>
<feature type="transmembrane region" description="Helical" evidence="11">
    <location>
        <begin position="55"/>
        <end position="82"/>
    </location>
</feature>
<feature type="transmembrane region" description="Helical" evidence="11">
    <location>
        <begin position="261"/>
        <end position="282"/>
    </location>
</feature>
<dbReference type="InterPro" id="IPR023201">
    <property type="entry name" value="SecY_dom_sf"/>
</dbReference>
<dbReference type="GO" id="GO:0006605">
    <property type="term" value="P:protein targeting"/>
    <property type="evidence" value="ECO:0007669"/>
    <property type="project" value="UniProtKB-UniRule"/>
</dbReference>
<evidence type="ECO:0000256" key="9">
    <source>
        <dbReference type="ARBA" id="ARBA00023136"/>
    </source>
</evidence>
<dbReference type="InterPro" id="IPR002208">
    <property type="entry name" value="SecY/SEC61-alpha"/>
</dbReference>
<dbReference type="PRINTS" id="PR00303">
    <property type="entry name" value="SECYTRNLCASE"/>
</dbReference>
<dbReference type="EMBL" id="LGCN01000197">
    <property type="protein sequence ID" value="KOT37573.1"/>
    <property type="molecule type" value="Genomic_DNA"/>
</dbReference>
<dbReference type="GO" id="GO:0005886">
    <property type="term" value="C:plasma membrane"/>
    <property type="evidence" value="ECO:0007669"/>
    <property type="project" value="UniProtKB-SubCell"/>
</dbReference>
<protein>
    <recommendedName>
        <fullName evidence="10 11">Protein translocase subunit SecY</fullName>
    </recommendedName>
</protein>
<comment type="caution">
    <text evidence="15">The sequence shown here is derived from an EMBL/GenBank/DDBJ whole genome shotgun (WGS) entry which is preliminary data.</text>
</comment>
<dbReference type="PROSITE" id="PS00755">
    <property type="entry name" value="SECY_1"/>
    <property type="match status" value="1"/>
</dbReference>
<organism evidence="15 16">
    <name type="scientific">Streptomyces caelestis</name>
    <dbReference type="NCBI Taxonomy" id="36816"/>
    <lineage>
        <taxon>Bacteria</taxon>
        <taxon>Bacillati</taxon>
        <taxon>Actinomycetota</taxon>
        <taxon>Actinomycetes</taxon>
        <taxon>Kitasatosporales</taxon>
        <taxon>Streptomycetaceae</taxon>
        <taxon>Streptomyces</taxon>
    </lineage>
</organism>
<keyword evidence="4 11" id="KW-1003">Cell membrane</keyword>
<dbReference type="SUPFAM" id="SSF103491">
    <property type="entry name" value="Preprotein translocase SecY subunit"/>
    <property type="match status" value="1"/>
</dbReference>
<dbReference type="FunFam" id="1.10.3370.10:FF:000001">
    <property type="entry name" value="Preprotein translocase subunit SecY"/>
    <property type="match status" value="1"/>
</dbReference>
<evidence type="ECO:0000256" key="4">
    <source>
        <dbReference type="ARBA" id="ARBA00022475"/>
    </source>
</evidence>
<comment type="function">
    <text evidence="11 12">The central subunit of the protein translocation channel SecYEG. Consists of two halves formed by TMs 1-5 and 6-10. These two domains form a lateral gate at the front which open onto the bilayer between TMs 2 and 7, and are clamped together by SecE at the back. The channel is closed by both a pore ring composed of hydrophobic SecY resides and a short helix (helix 2A) on the extracellular side of the membrane which forms a plug. The plug probably moves laterally to allow the channel to open. The ring and the pore may move independently.</text>
</comment>
<evidence type="ECO:0000313" key="15">
    <source>
        <dbReference type="EMBL" id="KOT37573.1"/>
    </source>
</evidence>
<feature type="transmembrane region" description="Helical" evidence="11">
    <location>
        <begin position="143"/>
        <end position="165"/>
    </location>
</feature>
<dbReference type="Gene3D" id="1.10.3370.10">
    <property type="entry name" value="SecY subunit domain"/>
    <property type="match status" value="1"/>
</dbReference>
<keyword evidence="8 11" id="KW-0811">Translocation</keyword>
<dbReference type="PIRSF" id="PIRSF004557">
    <property type="entry name" value="SecY"/>
    <property type="match status" value="1"/>
</dbReference>
<sequence length="424" mass="45781">MRKKLLFTLGIIVVYRVGTNVPIPGVDYRNVQTCIDNAEANSGLFGLVNMFSGGALLQITIFALGIMPYITASIILQLLTVVIPRLEALKKEGQAGTAKITQYTRYLTVALAILQGTGLVATARSGALFQGCPVASQIVPDQSIFVTVTMVITMTAGTALVMWLGELITDRGIGNGMSILMFISIAATFPSALWAIKEQGSLAGGWIEFGTVMLVGFVMVGLVVFVEQAQRRIPVQYAKRMVGRRSYGGTSTYIPLKVNQAGVIPVIFAASLLYIPALIVQFSSSTAGWATWIEANLANPGATAHIVLYFLLIVFFAFFYVAISFNPEEVADNMKKYGGFIPGIRAGRPTAEYLSYVLNRITWPGSLYLGLIALVPTMALAGFGANQNFPFGGTSILIIVGVGLETVRQIESQLQQRNYEGFLR</sequence>
<evidence type="ECO:0000256" key="8">
    <source>
        <dbReference type="ARBA" id="ARBA00023010"/>
    </source>
</evidence>
<accession>A0A0M9X8C7</accession>
<evidence type="ECO:0000256" key="12">
    <source>
        <dbReference type="RuleBase" id="RU000537"/>
    </source>
</evidence>
<feature type="transmembrane region" description="Helical" evidence="11">
    <location>
        <begin position="365"/>
        <end position="383"/>
    </location>
</feature>
<comment type="subunit">
    <text evidence="11">Component of the Sec protein translocase complex. Heterotrimer consisting of SecY, SecE and SecG subunits. The heterotrimers can form oligomers, although 1 heterotrimer is thought to be able to translocate proteins. Interacts with the ribosome. Interacts with SecDF, and other proteins may be involved. Interacts with SecA.</text>
</comment>
<dbReference type="AlphaFoldDB" id="A0A0M9X8C7"/>
<feature type="transmembrane region" description="Helical" evidence="11">
    <location>
        <begin position="302"/>
        <end position="325"/>
    </location>
</feature>
<dbReference type="PANTHER" id="PTHR10906">
    <property type="entry name" value="SECY/SEC61-ALPHA FAMILY MEMBER"/>
    <property type="match status" value="1"/>
</dbReference>
<keyword evidence="7 11" id="KW-1133">Transmembrane helix</keyword>
<name>A0A0M9X8C7_9ACTN</name>
<evidence type="ECO:0000256" key="13">
    <source>
        <dbReference type="RuleBase" id="RU003484"/>
    </source>
</evidence>
<evidence type="ECO:0000256" key="1">
    <source>
        <dbReference type="ARBA" id="ARBA00004141"/>
    </source>
</evidence>
<proteinExistence type="inferred from homology"/>
<evidence type="ECO:0000256" key="5">
    <source>
        <dbReference type="ARBA" id="ARBA00022692"/>
    </source>
</evidence>
<dbReference type="NCBIfam" id="TIGR00967">
    <property type="entry name" value="3a0501s007"/>
    <property type="match status" value="1"/>
</dbReference>
<gene>
    <name evidence="11" type="primary">secY</name>
    <name evidence="15" type="ORF">ADK41_19375</name>
</gene>
<dbReference type="Pfam" id="PF00344">
    <property type="entry name" value="SecY"/>
    <property type="match status" value="1"/>
</dbReference>
<keyword evidence="6 11" id="KW-0653">Protein transport</keyword>
<dbReference type="GO" id="GO:0043952">
    <property type="term" value="P:protein transport by the Sec complex"/>
    <property type="evidence" value="ECO:0007669"/>
    <property type="project" value="UniProtKB-UniRule"/>
</dbReference>
<keyword evidence="9 11" id="KW-0472">Membrane</keyword>
<keyword evidence="3 11" id="KW-0813">Transport</keyword>
<comment type="subcellular location">
    <subcellularLocation>
        <location evidence="11">Cell membrane</location>
        <topology evidence="11">Multi-pass membrane protein</topology>
    </subcellularLocation>
    <subcellularLocation>
        <location evidence="1 13">Membrane</location>
        <topology evidence="1 13">Multi-pass membrane protein</topology>
    </subcellularLocation>
</comment>
<evidence type="ECO:0000256" key="3">
    <source>
        <dbReference type="ARBA" id="ARBA00022448"/>
    </source>
</evidence>
<dbReference type="InterPro" id="IPR026593">
    <property type="entry name" value="SecY"/>
</dbReference>
<comment type="similarity">
    <text evidence="2 11 14">Belongs to the SecY/SEC61-alpha family.</text>
</comment>
<evidence type="ECO:0000313" key="16">
    <source>
        <dbReference type="Proteomes" id="UP000037773"/>
    </source>
</evidence>
<dbReference type="HAMAP" id="MF_01465">
    <property type="entry name" value="SecY"/>
    <property type="match status" value="1"/>
</dbReference>
<dbReference type="GO" id="GO:0065002">
    <property type="term" value="P:intracellular protein transmembrane transport"/>
    <property type="evidence" value="ECO:0007669"/>
    <property type="project" value="UniProtKB-UniRule"/>
</dbReference>